<dbReference type="CDD" id="cd12148">
    <property type="entry name" value="fungal_TF_MHR"/>
    <property type="match status" value="1"/>
</dbReference>
<keyword evidence="5" id="KW-0539">Nucleus</keyword>
<evidence type="ECO:0000313" key="7">
    <source>
        <dbReference type="EMBL" id="KAJ5197134.1"/>
    </source>
</evidence>
<evidence type="ECO:0000256" key="4">
    <source>
        <dbReference type="ARBA" id="ARBA00023163"/>
    </source>
</evidence>
<dbReference type="Pfam" id="PF04082">
    <property type="entry name" value="Fungal_trans"/>
    <property type="match status" value="1"/>
</dbReference>
<feature type="domain" description="Xylanolytic transcriptional activator regulatory" evidence="6">
    <location>
        <begin position="22"/>
        <end position="138"/>
    </location>
</feature>
<dbReference type="InterPro" id="IPR050815">
    <property type="entry name" value="TF_fung"/>
</dbReference>
<dbReference type="GO" id="GO:0006351">
    <property type="term" value="P:DNA-templated transcription"/>
    <property type="evidence" value="ECO:0007669"/>
    <property type="project" value="InterPro"/>
</dbReference>
<dbReference type="AlphaFoldDB" id="A0A9W9JIV4"/>
<evidence type="ECO:0000256" key="3">
    <source>
        <dbReference type="ARBA" id="ARBA00023015"/>
    </source>
</evidence>
<dbReference type="GO" id="GO:0000981">
    <property type="term" value="F:DNA-binding transcription factor activity, RNA polymerase II-specific"/>
    <property type="evidence" value="ECO:0007669"/>
    <property type="project" value="InterPro"/>
</dbReference>
<dbReference type="GO" id="GO:0003677">
    <property type="term" value="F:DNA binding"/>
    <property type="evidence" value="ECO:0007669"/>
    <property type="project" value="InterPro"/>
</dbReference>
<dbReference type="OrthoDB" id="4356994at2759"/>
<dbReference type="PANTHER" id="PTHR47338:SF5">
    <property type="entry name" value="ZN(II)2CYS6 TRANSCRIPTION FACTOR (EUROFUNG)"/>
    <property type="match status" value="1"/>
</dbReference>
<evidence type="ECO:0000313" key="8">
    <source>
        <dbReference type="Proteomes" id="UP001150942"/>
    </source>
</evidence>
<comment type="caution">
    <text evidence="7">The sequence shown here is derived from an EMBL/GenBank/DDBJ whole genome shotgun (WGS) entry which is preliminary data.</text>
</comment>
<name>A0A9W9JIV4_9EURO</name>
<evidence type="ECO:0000259" key="6">
    <source>
        <dbReference type="Pfam" id="PF04082"/>
    </source>
</evidence>
<evidence type="ECO:0000256" key="5">
    <source>
        <dbReference type="ARBA" id="ARBA00023242"/>
    </source>
</evidence>
<accession>A0A9W9JIV4</accession>
<keyword evidence="3" id="KW-0805">Transcription regulation</keyword>
<protein>
    <recommendedName>
        <fullName evidence="6">Xylanolytic transcriptional activator regulatory domain-containing protein</fullName>
    </recommendedName>
</protein>
<dbReference type="GO" id="GO:0008270">
    <property type="term" value="F:zinc ion binding"/>
    <property type="evidence" value="ECO:0007669"/>
    <property type="project" value="InterPro"/>
</dbReference>
<proteinExistence type="predicted"/>
<comment type="subcellular location">
    <subcellularLocation>
        <location evidence="1">Nucleus</location>
    </subcellularLocation>
</comment>
<dbReference type="PANTHER" id="PTHR47338">
    <property type="entry name" value="ZN(II)2CYS6 TRANSCRIPTION FACTOR (EUROFUNG)-RELATED"/>
    <property type="match status" value="1"/>
</dbReference>
<reference evidence="7" key="2">
    <citation type="journal article" date="2023" name="IMA Fungus">
        <title>Comparative genomic study of the Penicillium genus elucidates a diverse pangenome and 15 lateral gene transfer events.</title>
        <authorList>
            <person name="Petersen C."/>
            <person name="Sorensen T."/>
            <person name="Nielsen M.R."/>
            <person name="Sondergaard T.E."/>
            <person name="Sorensen J.L."/>
            <person name="Fitzpatrick D.A."/>
            <person name="Frisvad J.C."/>
            <person name="Nielsen K.L."/>
        </authorList>
    </citation>
    <scope>NUCLEOTIDE SEQUENCE</scope>
    <source>
        <strain evidence="7">IBT 20477</strain>
    </source>
</reference>
<dbReference type="GO" id="GO:0005634">
    <property type="term" value="C:nucleus"/>
    <property type="evidence" value="ECO:0007669"/>
    <property type="project" value="UniProtKB-SubCell"/>
</dbReference>
<dbReference type="EMBL" id="JAPQKQ010000005">
    <property type="protein sequence ID" value="KAJ5197134.1"/>
    <property type="molecule type" value="Genomic_DNA"/>
</dbReference>
<organism evidence="7 8">
    <name type="scientific">Penicillium cf. viridicatum</name>
    <dbReference type="NCBI Taxonomy" id="2972119"/>
    <lineage>
        <taxon>Eukaryota</taxon>
        <taxon>Fungi</taxon>
        <taxon>Dikarya</taxon>
        <taxon>Ascomycota</taxon>
        <taxon>Pezizomycotina</taxon>
        <taxon>Eurotiomycetes</taxon>
        <taxon>Eurotiomycetidae</taxon>
        <taxon>Eurotiales</taxon>
        <taxon>Aspergillaceae</taxon>
        <taxon>Penicillium</taxon>
    </lineage>
</organism>
<sequence length="389" mass="44285">MDKPHTQFDWGRPHQCVEEDMMTREIQRRTFWSCFFVDKLLSNGRDRPSAIHEEDVFCHNPISEEDFIFRRFHQNSSSNKVGISHEQETNLYVFLIRIICILGEIMTWHGRGGRFSDKCAPWNMDMPFTVLDQKLDTWKAQIPDHLKYSSDTFTALSILSSSQAKPQYRKIGGTPHSTGGKASVHALLATIDEEEDVGFSQTAQKLLQDDIKAMEKLKRFWDLATHWVNQIEFYRAILKSSRTSNEESSGKGHNSLADGIMNYIRQSRVIKEDRVQTAIVHPVHPVEQRADSDPSVVFQPKFVEPSKRRGPASTRSPTNLYSAASHHAFRDLVPSGESTGQAQNQNDIDWTGLPIDGGQASGLTTFLPMLDENLENQVASLANWDYVQF</sequence>
<keyword evidence="8" id="KW-1185">Reference proteome</keyword>
<dbReference type="Proteomes" id="UP001150942">
    <property type="component" value="Unassembled WGS sequence"/>
</dbReference>
<keyword evidence="2" id="KW-0479">Metal-binding</keyword>
<dbReference type="InterPro" id="IPR007219">
    <property type="entry name" value="XnlR_reg_dom"/>
</dbReference>
<reference evidence="7" key="1">
    <citation type="submission" date="2022-11" db="EMBL/GenBank/DDBJ databases">
        <authorList>
            <person name="Petersen C."/>
        </authorList>
    </citation>
    <scope>NUCLEOTIDE SEQUENCE</scope>
    <source>
        <strain evidence="7">IBT 20477</strain>
    </source>
</reference>
<gene>
    <name evidence="7" type="ORF">N7449_007613</name>
</gene>
<evidence type="ECO:0000256" key="1">
    <source>
        <dbReference type="ARBA" id="ARBA00004123"/>
    </source>
</evidence>
<evidence type="ECO:0000256" key="2">
    <source>
        <dbReference type="ARBA" id="ARBA00022723"/>
    </source>
</evidence>
<keyword evidence="4" id="KW-0804">Transcription</keyword>